<dbReference type="GO" id="GO:0005886">
    <property type="term" value="C:plasma membrane"/>
    <property type="evidence" value="ECO:0007669"/>
    <property type="project" value="TreeGrafter"/>
</dbReference>
<dbReference type="EMBL" id="SAUY01000045">
    <property type="protein sequence ID" value="RWR26425.1"/>
    <property type="molecule type" value="Genomic_DNA"/>
</dbReference>
<keyword evidence="1" id="KW-0472">Membrane</keyword>
<dbReference type="PANTHER" id="PTHR34980:SF2">
    <property type="entry name" value="INNER MEMBRANE PROTEIN YHAH-RELATED"/>
    <property type="match status" value="1"/>
</dbReference>
<protein>
    <submittedName>
        <fullName evidence="2">DUF805 domain-containing protein</fullName>
    </submittedName>
</protein>
<reference evidence="2 3" key="2">
    <citation type="submission" date="2019-01" db="EMBL/GenBank/DDBJ databases">
        <authorList>
            <person name="Li Y."/>
        </authorList>
    </citation>
    <scope>NUCLEOTIDE SEQUENCE [LARGE SCALE GENOMIC DNA]</scope>
    <source>
        <strain evidence="2 3">07D10-4-3</strain>
    </source>
</reference>
<feature type="transmembrane region" description="Helical" evidence="1">
    <location>
        <begin position="26"/>
        <end position="47"/>
    </location>
</feature>
<comment type="caution">
    <text evidence="2">The sequence shown here is derived from an EMBL/GenBank/DDBJ whole genome shotgun (WGS) entry which is preliminary data.</text>
</comment>
<gene>
    <name evidence="2" type="ORF">D2T29_20555</name>
</gene>
<proteinExistence type="predicted"/>
<keyword evidence="1" id="KW-1133">Transmembrane helix</keyword>
<accession>A0A443K114</accession>
<feature type="transmembrane region" description="Helical" evidence="1">
    <location>
        <begin position="59"/>
        <end position="84"/>
    </location>
</feature>
<dbReference type="RefSeq" id="WP_128233951.1">
    <property type="nucleotide sequence ID" value="NZ_SAUY01000045.1"/>
</dbReference>
<dbReference type="InterPro" id="IPR008523">
    <property type="entry name" value="DUF805"/>
</dbReference>
<name>A0A443K114_9RHOB</name>
<feature type="transmembrane region" description="Helical" evidence="1">
    <location>
        <begin position="96"/>
        <end position="117"/>
    </location>
</feature>
<sequence>MDFQTAVRKCFKDFATFQGRAPRSEFWWFMLFIFLGQIVFAVLDGLLFGRAHFDAGMGFFYYATSGGPLGTIFSLIVLLPAISVGVRRLHDTNHSGWWLFISLIPLIGSLILLYFFISRAPDAEPEANRFGPPVV</sequence>
<dbReference type="Pfam" id="PF05656">
    <property type="entry name" value="DUF805"/>
    <property type="match status" value="1"/>
</dbReference>
<evidence type="ECO:0000313" key="2">
    <source>
        <dbReference type="EMBL" id="RWR26425.1"/>
    </source>
</evidence>
<dbReference type="Proteomes" id="UP000284451">
    <property type="component" value="Unassembled WGS sequence"/>
</dbReference>
<keyword evidence="1" id="KW-0812">Transmembrane</keyword>
<organism evidence="2 3">
    <name type="scientific">Paenirhodobacter populi</name>
    <dbReference type="NCBI Taxonomy" id="2306993"/>
    <lineage>
        <taxon>Bacteria</taxon>
        <taxon>Pseudomonadati</taxon>
        <taxon>Pseudomonadota</taxon>
        <taxon>Alphaproteobacteria</taxon>
        <taxon>Rhodobacterales</taxon>
        <taxon>Rhodobacter group</taxon>
        <taxon>Paenirhodobacter</taxon>
    </lineage>
</organism>
<evidence type="ECO:0000256" key="1">
    <source>
        <dbReference type="SAM" id="Phobius"/>
    </source>
</evidence>
<dbReference type="PANTHER" id="PTHR34980">
    <property type="entry name" value="INNER MEMBRANE PROTEIN-RELATED-RELATED"/>
    <property type="match status" value="1"/>
</dbReference>
<evidence type="ECO:0000313" key="3">
    <source>
        <dbReference type="Proteomes" id="UP000284451"/>
    </source>
</evidence>
<reference evidence="2 3" key="1">
    <citation type="submission" date="2019-01" db="EMBL/GenBank/DDBJ databases">
        <title>Sinorhodobacter populi sp. nov. isolated from the symptomatic bark tissue of Populus euramericana canker.</title>
        <authorList>
            <person name="Xu G."/>
        </authorList>
    </citation>
    <scope>NUCLEOTIDE SEQUENCE [LARGE SCALE GENOMIC DNA]</scope>
    <source>
        <strain evidence="2 3">07D10-4-3</strain>
    </source>
</reference>
<dbReference type="AlphaFoldDB" id="A0A443K114"/>